<reference evidence="2" key="1">
    <citation type="journal article" date="2017" name="Nat. Ecol. Evol.">
        <title>Genome expansion and lineage-specific genetic innovations in the forest pathogenic fungi Armillaria.</title>
        <authorList>
            <person name="Sipos G."/>
            <person name="Prasanna A.N."/>
            <person name="Walter M.C."/>
            <person name="O'Connor E."/>
            <person name="Balint B."/>
            <person name="Krizsan K."/>
            <person name="Kiss B."/>
            <person name="Hess J."/>
            <person name="Varga T."/>
            <person name="Slot J."/>
            <person name="Riley R."/>
            <person name="Boka B."/>
            <person name="Rigling D."/>
            <person name="Barry K."/>
            <person name="Lee J."/>
            <person name="Mihaltcheva S."/>
            <person name="LaButti K."/>
            <person name="Lipzen A."/>
            <person name="Waldron R."/>
            <person name="Moloney N.M."/>
            <person name="Sperisen C."/>
            <person name="Kredics L."/>
            <person name="Vagvoelgyi C."/>
            <person name="Patrignani A."/>
            <person name="Fitzpatrick D."/>
            <person name="Nagy I."/>
            <person name="Doyle S."/>
            <person name="Anderson J.B."/>
            <person name="Grigoriev I.V."/>
            <person name="Gueldener U."/>
            <person name="Muensterkoetter M."/>
            <person name="Nagy L.G."/>
        </authorList>
    </citation>
    <scope>NUCLEOTIDE SEQUENCE [LARGE SCALE GENOMIC DNA]</scope>
    <source>
        <strain evidence="2">C18/9</strain>
    </source>
</reference>
<dbReference type="EMBL" id="FUEG01000009">
    <property type="protein sequence ID" value="SJL08421.1"/>
    <property type="molecule type" value="Genomic_DNA"/>
</dbReference>
<proteinExistence type="predicted"/>
<evidence type="ECO:0000313" key="2">
    <source>
        <dbReference type="Proteomes" id="UP000219338"/>
    </source>
</evidence>
<dbReference type="OrthoDB" id="10630257at2759"/>
<gene>
    <name evidence="1" type="ORF">ARMOST_11784</name>
</gene>
<dbReference type="Proteomes" id="UP000219338">
    <property type="component" value="Unassembled WGS sequence"/>
</dbReference>
<dbReference type="AlphaFoldDB" id="A0A284RI37"/>
<evidence type="ECO:0000313" key="1">
    <source>
        <dbReference type="EMBL" id="SJL08421.1"/>
    </source>
</evidence>
<name>A0A284RI37_ARMOS</name>
<accession>A0A284RI37</accession>
<organism evidence="1 2">
    <name type="scientific">Armillaria ostoyae</name>
    <name type="common">Armillaria root rot fungus</name>
    <dbReference type="NCBI Taxonomy" id="47428"/>
    <lineage>
        <taxon>Eukaryota</taxon>
        <taxon>Fungi</taxon>
        <taxon>Dikarya</taxon>
        <taxon>Basidiomycota</taxon>
        <taxon>Agaricomycotina</taxon>
        <taxon>Agaricomycetes</taxon>
        <taxon>Agaricomycetidae</taxon>
        <taxon>Agaricales</taxon>
        <taxon>Marasmiineae</taxon>
        <taxon>Physalacriaceae</taxon>
        <taxon>Armillaria</taxon>
    </lineage>
</organism>
<keyword evidence="2" id="KW-1185">Reference proteome</keyword>
<protein>
    <submittedName>
        <fullName evidence="1">Uncharacterized protein</fullName>
    </submittedName>
</protein>
<sequence>MDRNSVGHAHITKSTLPSSRHVLRVGIIRAAESGLARRLSTISCTFAIQFHPACLQIGFKGRGNVQRRCSGLDRLI</sequence>